<keyword evidence="1" id="KW-0472">Membrane</keyword>
<keyword evidence="1" id="KW-1133">Transmembrane helix</keyword>
<accession>A0A1R2BX62</accession>
<feature type="transmembrane region" description="Helical" evidence="1">
    <location>
        <begin position="78"/>
        <end position="101"/>
    </location>
</feature>
<keyword evidence="1" id="KW-0812">Transmembrane</keyword>
<comment type="caution">
    <text evidence="2">The sequence shown here is derived from an EMBL/GenBank/DDBJ whole genome shotgun (WGS) entry which is preliminary data.</text>
</comment>
<name>A0A1R2BX62_9CILI</name>
<organism evidence="2 3">
    <name type="scientific">Stentor coeruleus</name>
    <dbReference type="NCBI Taxonomy" id="5963"/>
    <lineage>
        <taxon>Eukaryota</taxon>
        <taxon>Sar</taxon>
        <taxon>Alveolata</taxon>
        <taxon>Ciliophora</taxon>
        <taxon>Postciliodesmatophora</taxon>
        <taxon>Heterotrichea</taxon>
        <taxon>Heterotrichida</taxon>
        <taxon>Stentoridae</taxon>
        <taxon>Stentor</taxon>
    </lineage>
</organism>
<sequence>MLPALYYMSTISIIYLLFRYPKYWAIYMNRPDYEIRQIDTYLVISAVNTTSNDCFRIMSEKDAISRLQFANNINTELVISFAVVDWIIVLIGGVASTILWYKSRHTPSVKLLRQHTIVEIIGLLSLLAFSPLSYPAVIDTYSDCLDDNWLMKYNNYAGIFVVVVITAITSSLYGGILYYGLENNFASKVISLIALLTAGIMLVASIWVTYVINSMFSMMITVVQTAVALYTLYEDYINSHKPEILGCE</sequence>
<dbReference type="EMBL" id="MPUH01000383">
    <property type="protein sequence ID" value="OMJ81390.1"/>
    <property type="molecule type" value="Genomic_DNA"/>
</dbReference>
<feature type="transmembrane region" description="Helical" evidence="1">
    <location>
        <begin position="189"/>
        <end position="210"/>
    </location>
</feature>
<dbReference type="AlphaFoldDB" id="A0A1R2BX62"/>
<evidence type="ECO:0000313" key="3">
    <source>
        <dbReference type="Proteomes" id="UP000187209"/>
    </source>
</evidence>
<protein>
    <submittedName>
        <fullName evidence="2">Uncharacterized protein</fullName>
    </submittedName>
</protein>
<feature type="transmembrane region" description="Helical" evidence="1">
    <location>
        <begin position="6"/>
        <end position="26"/>
    </location>
</feature>
<gene>
    <name evidence="2" type="ORF">SteCoe_18184</name>
</gene>
<feature type="transmembrane region" description="Helical" evidence="1">
    <location>
        <begin position="117"/>
        <end position="136"/>
    </location>
</feature>
<proteinExistence type="predicted"/>
<evidence type="ECO:0000313" key="2">
    <source>
        <dbReference type="EMBL" id="OMJ81390.1"/>
    </source>
</evidence>
<feature type="transmembrane region" description="Helical" evidence="1">
    <location>
        <begin position="156"/>
        <end position="177"/>
    </location>
</feature>
<keyword evidence="3" id="KW-1185">Reference proteome</keyword>
<dbReference type="Proteomes" id="UP000187209">
    <property type="component" value="Unassembled WGS sequence"/>
</dbReference>
<reference evidence="2 3" key="1">
    <citation type="submission" date="2016-11" db="EMBL/GenBank/DDBJ databases">
        <title>The macronuclear genome of Stentor coeruleus: a giant cell with tiny introns.</title>
        <authorList>
            <person name="Slabodnick M."/>
            <person name="Ruby J.G."/>
            <person name="Reiff S.B."/>
            <person name="Swart E.C."/>
            <person name="Gosai S."/>
            <person name="Prabakaran S."/>
            <person name="Witkowska E."/>
            <person name="Larue G.E."/>
            <person name="Fisher S."/>
            <person name="Freeman R.M."/>
            <person name="Gunawardena J."/>
            <person name="Chu W."/>
            <person name="Stover N.A."/>
            <person name="Gregory B.D."/>
            <person name="Nowacki M."/>
            <person name="Derisi J."/>
            <person name="Roy S.W."/>
            <person name="Marshall W.F."/>
            <person name="Sood P."/>
        </authorList>
    </citation>
    <scope>NUCLEOTIDE SEQUENCE [LARGE SCALE GENOMIC DNA]</scope>
    <source>
        <strain evidence="2">WM001</strain>
    </source>
</reference>
<evidence type="ECO:0000256" key="1">
    <source>
        <dbReference type="SAM" id="Phobius"/>
    </source>
</evidence>